<dbReference type="AlphaFoldDB" id="A0A395H739"/>
<dbReference type="InterPro" id="IPR006913">
    <property type="entry name" value="CENP-V/GFA"/>
</dbReference>
<feature type="region of interest" description="Disordered" evidence="5">
    <location>
        <begin position="218"/>
        <end position="240"/>
    </location>
</feature>
<evidence type="ECO:0000256" key="5">
    <source>
        <dbReference type="SAM" id="MobiDB-lite"/>
    </source>
</evidence>
<evidence type="ECO:0000313" key="7">
    <source>
        <dbReference type="EMBL" id="RAL02985.1"/>
    </source>
</evidence>
<dbReference type="Pfam" id="PF04828">
    <property type="entry name" value="GFA"/>
    <property type="match status" value="1"/>
</dbReference>
<evidence type="ECO:0000256" key="3">
    <source>
        <dbReference type="ARBA" id="ARBA00022833"/>
    </source>
</evidence>
<proteinExistence type="inferred from homology"/>
<dbReference type="SUPFAM" id="SSF51316">
    <property type="entry name" value="Mss4-like"/>
    <property type="match status" value="1"/>
</dbReference>
<keyword evidence="4" id="KW-0456">Lyase</keyword>
<dbReference type="STRING" id="1448316.A0A395H739"/>
<evidence type="ECO:0000256" key="4">
    <source>
        <dbReference type="ARBA" id="ARBA00023239"/>
    </source>
</evidence>
<dbReference type="GO" id="GO:0016846">
    <property type="term" value="F:carbon-sulfur lyase activity"/>
    <property type="evidence" value="ECO:0007669"/>
    <property type="project" value="InterPro"/>
</dbReference>
<dbReference type="Gene3D" id="3.90.1590.10">
    <property type="entry name" value="glutathione-dependent formaldehyde- activating enzyme (gfa)"/>
    <property type="match status" value="1"/>
</dbReference>
<keyword evidence="2" id="KW-0479">Metal-binding</keyword>
<dbReference type="OrthoDB" id="9970124at2759"/>
<dbReference type="PROSITE" id="PS51891">
    <property type="entry name" value="CENP_V_GFA"/>
    <property type="match status" value="1"/>
</dbReference>
<organism evidence="7 8">
    <name type="scientific">Aspergillus ibericus CBS 121593</name>
    <dbReference type="NCBI Taxonomy" id="1448316"/>
    <lineage>
        <taxon>Eukaryota</taxon>
        <taxon>Fungi</taxon>
        <taxon>Dikarya</taxon>
        <taxon>Ascomycota</taxon>
        <taxon>Pezizomycotina</taxon>
        <taxon>Eurotiomycetes</taxon>
        <taxon>Eurotiomycetidae</taxon>
        <taxon>Eurotiales</taxon>
        <taxon>Aspergillaceae</taxon>
        <taxon>Aspergillus</taxon>
        <taxon>Aspergillus subgen. Circumdati</taxon>
    </lineage>
</organism>
<dbReference type="RefSeq" id="XP_025577312.1">
    <property type="nucleotide sequence ID" value="XM_025719056.1"/>
</dbReference>
<name>A0A395H739_9EURO</name>
<dbReference type="InterPro" id="IPR011057">
    <property type="entry name" value="Mss4-like_sf"/>
</dbReference>
<accession>A0A395H739</accession>
<dbReference type="GeneID" id="37223921"/>
<evidence type="ECO:0000259" key="6">
    <source>
        <dbReference type="PROSITE" id="PS51891"/>
    </source>
</evidence>
<dbReference type="Proteomes" id="UP000249402">
    <property type="component" value="Unassembled WGS sequence"/>
</dbReference>
<evidence type="ECO:0000256" key="2">
    <source>
        <dbReference type="ARBA" id="ARBA00022723"/>
    </source>
</evidence>
<protein>
    <recommendedName>
        <fullName evidence="6">CENP-V/GFA domain-containing protein</fullName>
    </recommendedName>
</protein>
<keyword evidence="3" id="KW-0862">Zinc</keyword>
<evidence type="ECO:0000313" key="8">
    <source>
        <dbReference type="Proteomes" id="UP000249402"/>
    </source>
</evidence>
<reference evidence="7 8" key="1">
    <citation type="submission" date="2018-02" db="EMBL/GenBank/DDBJ databases">
        <title>The genomes of Aspergillus section Nigri reveals drivers in fungal speciation.</title>
        <authorList>
            <consortium name="DOE Joint Genome Institute"/>
            <person name="Vesth T.C."/>
            <person name="Nybo J."/>
            <person name="Theobald S."/>
            <person name="Brandl J."/>
            <person name="Frisvad J.C."/>
            <person name="Nielsen K.F."/>
            <person name="Lyhne E.K."/>
            <person name="Kogle M.E."/>
            <person name="Kuo A."/>
            <person name="Riley R."/>
            <person name="Clum A."/>
            <person name="Nolan M."/>
            <person name="Lipzen A."/>
            <person name="Salamov A."/>
            <person name="Henrissat B."/>
            <person name="Wiebenga A."/>
            <person name="De vries R.P."/>
            <person name="Grigoriev I.V."/>
            <person name="Mortensen U.H."/>
            <person name="Andersen M.R."/>
            <person name="Baker S.E."/>
        </authorList>
    </citation>
    <scope>NUCLEOTIDE SEQUENCE [LARGE SCALE GENOMIC DNA]</scope>
    <source>
        <strain evidence="7 8">CBS 121593</strain>
    </source>
</reference>
<feature type="domain" description="CENP-V/GFA" evidence="6">
    <location>
        <begin position="85"/>
        <end position="197"/>
    </location>
</feature>
<gene>
    <name evidence="7" type="ORF">BO80DRAFT_423448</name>
</gene>
<feature type="region of interest" description="Disordered" evidence="5">
    <location>
        <begin position="39"/>
        <end position="75"/>
    </location>
</feature>
<evidence type="ECO:0000256" key="1">
    <source>
        <dbReference type="ARBA" id="ARBA00005495"/>
    </source>
</evidence>
<dbReference type="PANTHER" id="PTHR33337">
    <property type="entry name" value="GFA DOMAIN-CONTAINING PROTEIN"/>
    <property type="match status" value="1"/>
</dbReference>
<dbReference type="GO" id="GO:0046872">
    <property type="term" value="F:metal ion binding"/>
    <property type="evidence" value="ECO:0007669"/>
    <property type="project" value="UniProtKB-KW"/>
</dbReference>
<dbReference type="PANTHER" id="PTHR33337:SF40">
    <property type="entry name" value="CENP-V_GFA DOMAIN-CONTAINING PROTEIN-RELATED"/>
    <property type="match status" value="1"/>
</dbReference>
<dbReference type="VEuPathDB" id="FungiDB:BO80DRAFT_423448"/>
<comment type="similarity">
    <text evidence="1">Belongs to the Gfa family.</text>
</comment>
<dbReference type="EMBL" id="KZ824429">
    <property type="protein sequence ID" value="RAL02985.1"/>
    <property type="molecule type" value="Genomic_DNA"/>
</dbReference>
<keyword evidence="8" id="KW-1185">Reference proteome</keyword>
<sequence>MSSIGALWTAFLCRRPLPPAPPSFFCRINSHRIPTMAGMAQYNGSSPDLGDTNPSPPKSPADESEWSKRPPYSIRSPEEFGPVKWRGKCQCGQVTYQLSRDRPLKSKFCHCRGCQVMHGAPFQWAAIFHKSDLAFTRGAEGLTFYSSSAGTREYTLPTKVYCSFCRTPIMDEGRNVCLLFPQAIESADYDGDRKHWREAFEIDCHIFYGKRVLEVPDGKPKWSGLDEQSDLLDDEGRKKE</sequence>